<keyword evidence="6" id="KW-0851">Voltage-gated channel</keyword>
<keyword evidence="4 13" id="KW-0812">Transmembrane</keyword>
<feature type="transmembrane region" description="Helical" evidence="13">
    <location>
        <begin position="198"/>
        <end position="222"/>
    </location>
</feature>
<reference evidence="15 16" key="1">
    <citation type="journal article" date="2014" name="Genome Announc.">
        <title>Draft Genome Sequences of Two Vibrionaceae Species, Vibrio ponticus C121 and Photobacterium aphoticum C119, Isolated as Coral Reef Microbiota.</title>
        <authorList>
            <person name="Al-saari N."/>
            <person name="Meirelles P.M."/>
            <person name="Mino S."/>
            <person name="Suda W."/>
            <person name="Oshima K."/>
            <person name="Hattori M."/>
            <person name="Ohkuma M."/>
            <person name="Thompson F.L."/>
            <person name="Gomez-Gil B."/>
            <person name="Sawabe T."/>
            <person name="Sawabe T."/>
        </authorList>
    </citation>
    <scope>NUCLEOTIDE SEQUENCE [LARGE SCALE GENOMIC DNA]</scope>
    <source>
        <strain evidence="15 16">JCM 19237</strain>
    </source>
</reference>
<evidence type="ECO:0000256" key="8">
    <source>
        <dbReference type="ARBA" id="ARBA00022989"/>
    </source>
</evidence>
<accession>A0A090QVZ3</accession>
<dbReference type="GO" id="GO:0008076">
    <property type="term" value="C:voltage-gated potassium channel complex"/>
    <property type="evidence" value="ECO:0007669"/>
    <property type="project" value="InterPro"/>
</dbReference>
<keyword evidence="5" id="KW-0631">Potassium channel</keyword>
<gene>
    <name evidence="15" type="ORF">JCM19237_3051</name>
</gene>
<dbReference type="GO" id="GO:0001508">
    <property type="term" value="P:action potential"/>
    <property type="evidence" value="ECO:0007669"/>
    <property type="project" value="TreeGrafter"/>
</dbReference>
<name>A0A090QVZ3_9GAMM</name>
<dbReference type="EMBL" id="BBMN01000014">
    <property type="protein sequence ID" value="GAL07046.1"/>
    <property type="molecule type" value="Genomic_DNA"/>
</dbReference>
<evidence type="ECO:0000256" key="12">
    <source>
        <dbReference type="SAM" id="MobiDB-lite"/>
    </source>
</evidence>
<keyword evidence="10 13" id="KW-0472">Membrane</keyword>
<dbReference type="PANTHER" id="PTHR11537">
    <property type="entry name" value="VOLTAGE-GATED POTASSIUM CHANNEL"/>
    <property type="match status" value="1"/>
</dbReference>
<evidence type="ECO:0000256" key="5">
    <source>
        <dbReference type="ARBA" id="ARBA00022826"/>
    </source>
</evidence>
<feature type="transmembrane region" description="Helical" evidence="13">
    <location>
        <begin position="94"/>
        <end position="115"/>
    </location>
</feature>
<evidence type="ECO:0000256" key="4">
    <source>
        <dbReference type="ARBA" id="ARBA00022692"/>
    </source>
</evidence>
<evidence type="ECO:0000256" key="13">
    <source>
        <dbReference type="SAM" id="Phobius"/>
    </source>
</evidence>
<dbReference type="Gene3D" id="1.10.287.70">
    <property type="match status" value="1"/>
</dbReference>
<dbReference type="PRINTS" id="PR00169">
    <property type="entry name" value="KCHANNEL"/>
</dbReference>
<evidence type="ECO:0000256" key="9">
    <source>
        <dbReference type="ARBA" id="ARBA00023065"/>
    </source>
</evidence>
<feature type="compositionally biased region" description="Basic and acidic residues" evidence="12">
    <location>
        <begin position="262"/>
        <end position="276"/>
    </location>
</feature>
<proteinExistence type="predicted"/>
<dbReference type="SUPFAM" id="SSF81324">
    <property type="entry name" value="Voltage-gated potassium channels"/>
    <property type="match status" value="1"/>
</dbReference>
<evidence type="ECO:0000256" key="6">
    <source>
        <dbReference type="ARBA" id="ARBA00022882"/>
    </source>
</evidence>
<keyword evidence="9" id="KW-0406">Ion transport</keyword>
<feature type="transmembrane region" description="Helical" evidence="13">
    <location>
        <begin position="28"/>
        <end position="48"/>
    </location>
</feature>
<dbReference type="PANTHER" id="PTHR11537:SF254">
    <property type="entry name" value="POTASSIUM VOLTAGE-GATED CHANNEL PROTEIN SHAB"/>
    <property type="match status" value="1"/>
</dbReference>
<evidence type="ECO:0000313" key="16">
    <source>
        <dbReference type="Proteomes" id="UP000029227"/>
    </source>
</evidence>
<keyword evidence="11" id="KW-0407">Ion channel</keyword>
<comment type="subcellular location">
    <subcellularLocation>
        <location evidence="1">Membrane</location>
        <topology evidence="1">Multi-pass membrane protein</topology>
    </subcellularLocation>
</comment>
<dbReference type="GO" id="GO:0005249">
    <property type="term" value="F:voltage-gated potassium channel activity"/>
    <property type="evidence" value="ECO:0007669"/>
    <property type="project" value="InterPro"/>
</dbReference>
<organism evidence="15 16">
    <name type="scientific">Photobacterium aphoticum</name>
    <dbReference type="NCBI Taxonomy" id="754436"/>
    <lineage>
        <taxon>Bacteria</taxon>
        <taxon>Pseudomonadati</taxon>
        <taxon>Pseudomonadota</taxon>
        <taxon>Gammaproteobacteria</taxon>
        <taxon>Vibrionales</taxon>
        <taxon>Vibrionaceae</taxon>
        <taxon>Photobacterium</taxon>
    </lineage>
</organism>
<dbReference type="eggNOG" id="COG1226">
    <property type="taxonomic scope" value="Bacteria"/>
</dbReference>
<feature type="domain" description="Ion transport" evidence="14">
    <location>
        <begin position="30"/>
        <end position="226"/>
    </location>
</feature>
<sequence length="293" mass="32959">MHESPKPSDHAASDSAPATQYELNPMSLMALVLSFLSLTVVSTMIFLPKDSNAHVLLLGIDTFICLLFWCQLLTDFFRSPAKLTYLKTHWIDFMASIPVIEPFRFARLLQIFRVLRLLRSSRHVLQQIRQNRREATIATIFLLLTILVSVGSAMILLIEGGAPGSNIHNAGDALWWVFVTISTVGYGDHYPVTILGKILAAGIIVCGVGLFGMVAGLITSFISDPEQEKEKSAKRHEQEWQHLLHRQEQVLARLEAIERRLEAKEREQAQEQREQEQEQADAPNKPDGVKASH</sequence>
<dbReference type="Proteomes" id="UP000029227">
    <property type="component" value="Unassembled WGS sequence"/>
</dbReference>
<dbReference type="InterPro" id="IPR028325">
    <property type="entry name" value="VG_K_chnl"/>
</dbReference>
<evidence type="ECO:0000256" key="7">
    <source>
        <dbReference type="ARBA" id="ARBA00022958"/>
    </source>
</evidence>
<keyword evidence="8 13" id="KW-1133">Transmembrane helix</keyword>
<evidence type="ECO:0000256" key="2">
    <source>
        <dbReference type="ARBA" id="ARBA00022448"/>
    </source>
</evidence>
<keyword evidence="7" id="KW-0630">Potassium</keyword>
<evidence type="ECO:0000259" key="14">
    <source>
        <dbReference type="Pfam" id="PF00520"/>
    </source>
</evidence>
<feature type="transmembrane region" description="Helical" evidence="13">
    <location>
        <begin position="55"/>
        <end position="74"/>
    </location>
</feature>
<evidence type="ECO:0000256" key="1">
    <source>
        <dbReference type="ARBA" id="ARBA00004141"/>
    </source>
</evidence>
<dbReference type="STRING" id="754436.JCM19237_3051"/>
<evidence type="ECO:0000313" key="15">
    <source>
        <dbReference type="EMBL" id="GAL07046.1"/>
    </source>
</evidence>
<evidence type="ECO:0000256" key="3">
    <source>
        <dbReference type="ARBA" id="ARBA00022538"/>
    </source>
</evidence>
<feature type="transmembrane region" description="Helical" evidence="13">
    <location>
        <begin position="135"/>
        <end position="158"/>
    </location>
</feature>
<comment type="caution">
    <text evidence="15">The sequence shown here is derived from an EMBL/GenBank/DDBJ whole genome shotgun (WGS) entry which is preliminary data.</text>
</comment>
<dbReference type="Pfam" id="PF00520">
    <property type="entry name" value="Ion_trans"/>
    <property type="match status" value="1"/>
</dbReference>
<evidence type="ECO:0000256" key="10">
    <source>
        <dbReference type="ARBA" id="ARBA00023136"/>
    </source>
</evidence>
<evidence type="ECO:0000256" key="11">
    <source>
        <dbReference type="ARBA" id="ARBA00023303"/>
    </source>
</evidence>
<feature type="region of interest" description="Disordered" evidence="12">
    <location>
        <begin position="262"/>
        <end position="293"/>
    </location>
</feature>
<dbReference type="InterPro" id="IPR027359">
    <property type="entry name" value="Volt_channel_dom_sf"/>
</dbReference>
<dbReference type="AlphaFoldDB" id="A0A090QVZ3"/>
<dbReference type="Gene3D" id="1.20.120.350">
    <property type="entry name" value="Voltage-gated potassium channels. Chain C"/>
    <property type="match status" value="1"/>
</dbReference>
<keyword evidence="3" id="KW-0633">Potassium transport</keyword>
<dbReference type="InterPro" id="IPR005821">
    <property type="entry name" value="Ion_trans_dom"/>
</dbReference>
<keyword evidence="2" id="KW-0813">Transport</keyword>
<protein>
    <submittedName>
        <fullName evidence="15">cAMP-dependent Kef-type K+ transport system</fullName>
    </submittedName>
</protein>